<dbReference type="Pfam" id="PF00460">
    <property type="entry name" value="Flg_bb_rod"/>
    <property type="match status" value="1"/>
</dbReference>
<feature type="domain" description="Flagellar basal body rod protein N-terminal" evidence="7">
    <location>
        <begin position="9"/>
        <end position="36"/>
    </location>
</feature>
<dbReference type="InterPro" id="IPR002371">
    <property type="entry name" value="FlgK"/>
</dbReference>
<dbReference type="GO" id="GO:0005198">
    <property type="term" value="F:structural molecule activity"/>
    <property type="evidence" value="ECO:0007669"/>
    <property type="project" value="InterPro"/>
</dbReference>
<evidence type="ECO:0000256" key="1">
    <source>
        <dbReference type="ARBA" id="ARBA00004365"/>
    </source>
</evidence>
<name>I4ESY0_MODI5</name>
<evidence type="ECO:0000259" key="8">
    <source>
        <dbReference type="Pfam" id="PF06429"/>
    </source>
</evidence>
<evidence type="ECO:0000256" key="4">
    <source>
        <dbReference type="ARBA" id="ARBA00016244"/>
    </source>
</evidence>
<comment type="subcellular location">
    <subcellularLocation>
        <location evidence="1">Bacterial flagellum</location>
    </subcellularLocation>
    <subcellularLocation>
        <location evidence="2">Secreted</location>
    </subcellularLocation>
</comment>
<dbReference type="SUPFAM" id="SSF64518">
    <property type="entry name" value="Phase 1 flagellin"/>
    <property type="match status" value="1"/>
</dbReference>
<feature type="domain" description="Flagellar basal-body/hook protein C-terminal" evidence="8">
    <location>
        <begin position="435"/>
        <end position="475"/>
    </location>
</feature>
<accession>I4ESY0</accession>
<evidence type="ECO:0000313" key="11">
    <source>
        <dbReference type="Proteomes" id="UP000006461"/>
    </source>
</evidence>
<dbReference type="GO" id="GO:0009424">
    <property type="term" value="C:bacterial-type flagellum hook"/>
    <property type="evidence" value="ECO:0007669"/>
    <property type="project" value="InterPro"/>
</dbReference>
<keyword evidence="6" id="KW-0975">Bacterial flagellum</keyword>
<dbReference type="Pfam" id="PF22638">
    <property type="entry name" value="FlgK_D1"/>
    <property type="match status" value="1"/>
</dbReference>
<dbReference type="OMA" id="MIQFQHA"/>
<evidence type="ECO:0000313" key="10">
    <source>
        <dbReference type="EMBL" id="CCH86493.1"/>
    </source>
</evidence>
<evidence type="ECO:0000259" key="7">
    <source>
        <dbReference type="Pfam" id="PF00460"/>
    </source>
</evidence>
<feature type="domain" description="Flagellar hook-associated protein FlgK helical" evidence="9">
    <location>
        <begin position="99"/>
        <end position="331"/>
    </location>
</feature>
<evidence type="ECO:0000256" key="6">
    <source>
        <dbReference type="ARBA" id="ARBA00023143"/>
    </source>
</evidence>
<evidence type="ECO:0000256" key="5">
    <source>
        <dbReference type="ARBA" id="ARBA00022525"/>
    </source>
</evidence>
<evidence type="ECO:0000259" key="9">
    <source>
        <dbReference type="Pfam" id="PF22638"/>
    </source>
</evidence>
<dbReference type="GO" id="GO:0005576">
    <property type="term" value="C:extracellular region"/>
    <property type="evidence" value="ECO:0007669"/>
    <property type="project" value="UniProtKB-SubCell"/>
</dbReference>
<evidence type="ECO:0000256" key="2">
    <source>
        <dbReference type="ARBA" id="ARBA00004613"/>
    </source>
</evidence>
<protein>
    <recommendedName>
        <fullName evidence="4">Flagellar hook-associated protein 1</fullName>
    </recommendedName>
</protein>
<comment type="similarity">
    <text evidence="3">Belongs to the flagella basal body rod proteins family.</text>
</comment>
<keyword evidence="10" id="KW-0282">Flagellum</keyword>
<gene>
    <name evidence="10" type="primary">flgK</name>
    <name evidence="10" type="ordered locus">MODMU_1043</name>
</gene>
<reference evidence="10 11" key="1">
    <citation type="journal article" date="2012" name="J. Bacteriol.">
        <title>Genome Sequence of Radiation-Resistant Modestobacter marinus Strain BC501, a Representative Actinobacterium That Thrives on Calcareous Stone Surfaces.</title>
        <authorList>
            <person name="Normand P."/>
            <person name="Gury J."/>
            <person name="Pujic P."/>
            <person name="Chouaia B."/>
            <person name="Crotti E."/>
            <person name="Brusetti L."/>
            <person name="Daffonchio D."/>
            <person name="Vacherie B."/>
            <person name="Barbe V."/>
            <person name="Medigue C."/>
            <person name="Calteau A."/>
            <person name="Ghodhbane-Gtari F."/>
            <person name="Essoussi I."/>
            <person name="Nouioui I."/>
            <person name="Abbassi-Ghozzi I."/>
            <person name="Gtari M."/>
        </authorList>
    </citation>
    <scope>NUCLEOTIDE SEQUENCE [LARGE SCALE GENOMIC DNA]</scope>
    <source>
        <strain evidence="11">BC 501</strain>
    </source>
</reference>
<dbReference type="InterPro" id="IPR010930">
    <property type="entry name" value="Flg_bb/hook_C_dom"/>
</dbReference>
<dbReference type="Pfam" id="PF06429">
    <property type="entry name" value="Flg_bbr_C"/>
    <property type="match status" value="1"/>
</dbReference>
<proteinExistence type="inferred from homology"/>
<dbReference type="GO" id="GO:0044780">
    <property type="term" value="P:bacterial-type flagellum assembly"/>
    <property type="evidence" value="ECO:0007669"/>
    <property type="project" value="InterPro"/>
</dbReference>
<dbReference type="OrthoDB" id="9802553at2"/>
<dbReference type="InterPro" id="IPR001444">
    <property type="entry name" value="Flag_bb_rod_N"/>
</dbReference>
<dbReference type="EMBL" id="FO203431">
    <property type="protein sequence ID" value="CCH86493.1"/>
    <property type="molecule type" value="Genomic_DNA"/>
</dbReference>
<dbReference type="KEGG" id="mmar:MODMU_1043"/>
<dbReference type="AlphaFoldDB" id="I4ESY0"/>
<dbReference type="PATRIC" id="fig|477641.3.peg.978"/>
<keyword evidence="10" id="KW-0969">Cilium</keyword>
<dbReference type="InterPro" id="IPR053927">
    <property type="entry name" value="FlgK_helical"/>
</dbReference>
<keyword evidence="10" id="KW-0966">Cell projection</keyword>
<organism evidence="10 11">
    <name type="scientific">Modestobacter italicus (strain DSM 44449 / CECT 9708 / BC 501)</name>
    <dbReference type="NCBI Taxonomy" id="2732864"/>
    <lineage>
        <taxon>Bacteria</taxon>
        <taxon>Bacillati</taxon>
        <taxon>Actinomycetota</taxon>
        <taxon>Actinomycetes</taxon>
        <taxon>Geodermatophilales</taxon>
        <taxon>Geodermatophilaceae</taxon>
        <taxon>Modestobacter</taxon>
    </lineage>
</organism>
<dbReference type="eggNOG" id="COG4786">
    <property type="taxonomic scope" value="Bacteria"/>
</dbReference>
<dbReference type="eggNOG" id="COG1256">
    <property type="taxonomic scope" value="Bacteria"/>
</dbReference>
<dbReference type="Proteomes" id="UP000006461">
    <property type="component" value="Chromosome"/>
</dbReference>
<sequence length="480" mass="48875">MSTFSGLTAASSALFASQRAMDVTGQNIANVNTDGYSRQRVDLKSISASTVPAVFSTSSGIGQGVDGDTVIRIRDAFMESRAQTEHATTASLTVRQSTLRQIEDAFHEPGDDGLQAQLSKMWSAWGDVTNNTTVANGGGARTAVLQTTQTVVANLHTISSTLDAQWSQNLDDLGVLVDDVNASAASIATLNQSIKQAGQAGLPTNELSDKRDALVLKIAEQTGATSTSEADGTVTVNLGGVTLVSGSTTISLALAGGTDPAAGATDPPRLVTAPGGTTVKPGGTAEGELTAMTTTIPQYRAMIDGVAQQLVTQLNTAHQAGFDLTGTAGGPVLDDGTGTGTDAVLPSTVTAANIRLRISDPDKLAAASLSKAAAGGIASGDSLNADRIAQLGSAAGSADGVYRKMIVGLGVQASVATGNLTAQTVISTQVDSARMSVSGVSIDEEMTNMLQFQHAYSAAARMITALDETLDVLINRMGVS</sequence>
<dbReference type="HOGENOM" id="CLU_012762_1_0_11"/>
<keyword evidence="11" id="KW-1185">Reference proteome</keyword>
<keyword evidence="5" id="KW-0964">Secreted</keyword>
<dbReference type="PANTHER" id="PTHR30033:SF1">
    <property type="entry name" value="FLAGELLAR HOOK-ASSOCIATED PROTEIN 1"/>
    <property type="match status" value="1"/>
</dbReference>
<dbReference type="STRING" id="477641.MODMU_1043"/>
<dbReference type="PANTHER" id="PTHR30033">
    <property type="entry name" value="FLAGELLAR HOOK-ASSOCIATED PROTEIN 1"/>
    <property type="match status" value="1"/>
</dbReference>
<dbReference type="NCBIfam" id="TIGR02492">
    <property type="entry name" value="flgK_ends"/>
    <property type="match status" value="1"/>
</dbReference>
<evidence type="ECO:0000256" key="3">
    <source>
        <dbReference type="ARBA" id="ARBA00009677"/>
    </source>
</evidence>